<dbReference type="EMBL" id="AP019537">
    <property type="protein sequence ID" value="BBJ05896.1"/>
    <property type="molecule type" value="Genomic_DNA"/>
</dbReference>
<accession>A0A455W8H4</accession>
<evidence type="ECO:0008006" key="3">
    <source>
        <dbReference type="Google" id="ProtNLM"/>
    </source>
</evidence>
<protein>
    <recommendedName>
        <fullName evidence="3">DUF1190 domain-containing protein</fullName>
    </recommendedName>
</protein>
<reference evidence="2" key="1">
    <citation type="submission" date="2019-03" db="EMBL/GenBank/DDBJ databases">
        <title>Whole genome analysis of nitrate-reducing bacteria Marinobacter hydrocarbonoclasticus YB03.</title>
        <authorList>
            <person name="Azam A.H."/>
            <person name="Yuk S.R."/>
            <person name="Kamarisima K."/>
            <person name="Miyanaga K."/>
            <person name="Tanji Y."/>
        </authorList>
    </citation>
    <scope>NUCLEOTIDE SEQUENCE</scope>
    <source>
        <strain evidence="2">YB03</strain>
    </source>
</reference>
<feature type="region of interest" description="Disordered" evidence="1">
    <location>
        <begin position="214"/>
        <end position="244"/>
    </location>
</feature>
<evidence type="ECO:0000256" key="1">
    <source>
        <dbReference type="SAM" id="MobiDB-lite"/>
    </source>
</evidence>
<organism evidence="2">
    <name type="scientific">Marinobacter nauticus</name>
    <name type="common">Marinobacter hydrocarbonoclasticus</name>
    <name type="synonym">Marinobacter aquaeolei</name>
    <dbReference type="NCBI Taxonomy" id="2743"/>
    <lineage>
        <taxon>Bacteria</taxon>
        <taxon>Pseudomonadati</taxon>
        <taxon>Pseudomonadota</taxon>
        <taxon>Gammaproteobacteria</taxon>
        <taxon>Pseudomonadales</taxon>
        <taxon>Marinobacteraceae</taxon>
        <taxon>Marinobacter</taxon>
    </lineage>
</organism>
<dbReference type="AlphaFoldDB" id="A0A455W8H4"/>
<dbReference type="InterPro" id="IPR009576">
    <property type="entry name" value="Biofilm_formation_YgiB"/>
</dbReference>
<feature type="compositionally biased region" description="Polar residues" evidence="1">
    <location>
        <begin position="233"/>
        <end position="244"/>
    </location>
</feature>
<name>A0A455W8H4_MARNT</name>
<evidence type="ECO:0000313" key="2">
    <source>
        <dbReference type="EMBL" id="BBJ05896.1"/>
    </source>
</evidence>
<sequence>MATQDEANAILPTRTRRQKRSQTATLVLMGATPFVVLGLDPLHSEVRVFRDLQACQTALPGAQDYCETLNAEAANRHPSLAPKYTSRHQCESDFAHVTVNNSCENGWCGIDDLSICERTADGYYRPPFSGFLVDQSILDGTYEGSKPAPETLDDRQLQPVYSISDETLSSSGDEGQGSTYRSHTPFLWHYVMANGQYLGNQNLRDPVTRTKSQLAASTSRTFTGTSQRGGFGSTARQTMQAARS</sequence>
<proteinExistence type="predicted"/>
<gene>
    <name evidence="2" type="ORF">YBY_37450</name>
</gene>
<dbReference type="Pfam" id="PF06693">
    <property type="entry name" value="DUF1190"/>
    <property type="match status" value="1"/>
</dbReference>
<feature type="compositionally biased region" description="Polar residues" evidence="1">
    <location>
        <begin position="214"/>
        <end position="226"/>
    </location>
</feature>